<keyword evidence="6" id="KW-0963">Cytoplasm</keyword>
<comment type="pathway">
    <text evidence="3">Purine metabolism; AMP biosynthesis via salvage pathway; AMP from adenine: step 1/1.</text>
</comment>
<dbReference type="CDD" id="cd06223">
    <property type="entry name" value="PRTases_typeI"/>
    <property type="match status" value="1"/>
</dbReference>
<evidence type="ECO:0000256" key="4">
    <source>
        <dbReference type="ARBA" id="ARBA00008391"/>
    </source>
</evidence>
<protein>
    <recommendedName>
        <fullName evidence="5">adenine phosphoribosyltransferase</fullName>
        <ecNumber evidence="5">2.4.2.7</ecNumber>
    </recommendedName>
</protein>
<dbReference type="GO" id="GO:0006168">
    <property type="term" value="P:adenine salvage"/>
    <property type="evidence" value="ECO:0007669"/>
    <property type="project" value="TreeGrafter"/>
</dbReference>
<keyword evidence="9" id="KW-0660">Purine salvage</keyword>
<dbReference type="InterPro" id="IPR050054">
    <property type="entry name" value="UPRTase/APRTase"/>
</dbReference>
<dbReference type="GO" id="GO:0006166">
    <property type="term" value="P:purine ribonucleoside salvage"/>
    <property type="evidence" value="ECO:0007669"/>
    <property type="project" value="UniProtKB-KW"/>
</dbReference>
<organism evidence="10">
    <name type="scientific">Trepomonas sp. PC1</name>
    <dbReference type="NCBI Taxonomy" id="1076344"/>
    <lineage>
        <taxon>Eukaryota</taxon>
        <taxon>Metamonada</taxon>
        <taxon>Diplomonadida</taxon>
        <taxon>Hexamitidae</taxon>
        <taxon>Hexamitinae</taxon>
        <taxon>Trepomonas</taxon>
    </lineage>
</organism>
<dbReference type="InterPro" id="IPR029057">
    <property type="entry name" value="PRTase-like"/>
</dbReference>
<dbReference type="PANTHER" id="PTHR32315:SF3">
    <property type="entry name" value="ADENINE PHOSPHORIBOSYLTRANSFERASE"/>
    <property type="match status" value="1"/>
</dbReference>
<feature type="non-terminal residue" evidence="10">
    <location>
        <position position="1"/>
    </location>
</feature>
<dbReference type="EC" id="2.4.2.7" evidence="5"/>
<dbReference type="GO" id="GO:0005737">
    <property type="term" value="C:cytoplasm"/>
    <property type="evidence" value="ECO:0007669"/>
    <property type="project" value="UniProtKB-SubCell"/>
</dbReference>
<dbReference type="GO" id="GO:0002055">
    <property type="term" value="F:adenine binding"/>
    <property type="evidence" value="ECO:0007669"/>
    <property type="project" value="TreeGrafter"/>
</dbReference>
<dbReference type="EMBL" id="GDID01001791">
    <property type="protein sequence ID" value="JAP94815.1"/>
    <property type="molecule type" value="Transcribed_RNA"/>
</dbReference>
<comment type="catalytic activity">
    <reaction evidence="1">
        <text>AMP + diphosphate = 5-phospho-alpha-D-ribose 1-diphosphate + adenine</text>
        <dbReference type="Rhea" id="RHEA:16609"/>
        <dbReference type="ChEBI" id="CHEBI:16708"/>
        <dbReference type="ChEBI" id="CHEBI:33019"/>
        <dbReference type="ChEBI" id="CHEBI:58017"/>
        <dbReference type="ChEBI" id="CHEBI:456215"/>
        <dbReference type="EC" id="2.4.2.7"/>
    </reaction>
</comment>
<reference evidence="10" key="1">
    <citation type="submission" date="2015-07" db="EMBL/GenBank/DDBJ databases">
        <title>Adaptation to a free-living lifestyle via gene acquisitions in the diplomonad Trepomonas sp. PC1.</title>
        <authorList>
            <person name="Xu F."/>
            <person name="Jerlstrom-Hultqvist J."/>
            <person name="Kolisko M."/>
            <person name="Simpson A.G.B."/>
            <person name="Roger A.J."/>
            <person name="Svard S.G."/>
            <person name="Andersson J.O."/>
        </authorList>
    </citation>
    <scope>NUCLEOTIDE SEQUENCE</scope>
    <source>
        <strain evidence="10">PC1</strain>
    </source>
</reference>
<dbReference type="AlphaFoldDB" id="A0A146KGP9"/>
<dbReference type="Gene3D" id="3.40.50.2020">
    <property type="match status" value="1"/>
</dbReference>
<name>A0A146KGP9_9EUKA</name>
<dbReference type="GO" id="GO:0044209">
    <property type="term" value="P:AMP salvage"/>
    <property type="evidence" value="ECO:0007669"/>
    <property type="project" value="TreeGrafter"/>
</dbReference>
<dbReference type="InterPro" id="IPR000836">
    <property type="entry name" value="PRTase_dom"/>
</dbReference>
<evidence type="ECO:0000256" key="8">
    <source>
        <dbReference type="ARBA" id="ARBA00022679"/>
    </source>
</evidence>
<keyword evidence="8 10" id="KW-0808">Transferase</keyword>
<evidence type="ECO:0000256" key="5">
    <source>
        <dbReference type="ARBA" id="ARBA00011893"/>
    </source>
</evidence>
<evidence type="ECO:0000256" key="3">
    <source>
        <dbReference type="ARBA" id="ARBA00004659"/>
    </source>
</evidence>
<dbReference type="SUPFAM" id="SSF53271">
    <property type="entry name" value="PRTase-like"/>
    <property type="match status" value="1"/>
</dbReference>
<dbReference type="PANTHER" id="PTHR32315">
    <property type="entry name" value="ADENINE PHOSPHORIBOSYLTRANSFERASE"/>
    <property type="match status" value="1"/>
</dbReference>
<proteinExistence type="inferred from homology"/>
<gene>
    <name evidence="10" type="ORF">TPC1_12397</name>
</gene>
<evidence type="ECO:0000256" key="1">
    <source>
        <dbReference type="ARBA" id="ARBA00000868"/>
    </source>
</evidence>
<evidence type="ECO:0000256" key="9">
    <source>
        <dbReference type="ARBA" id="ARBA00022726"/>
    </source>
</evidence>
<evidence type="ECO:0000256" key="6">
    <source>
        <dbReference type="ARBA" id="ARBA00022490"/>
    </source>
</evidence>
<evidence type="ECO:0000256" key="2">
    <source>
        <dbReference type="ARBA" id="ARBA00004496"/>
    </source>
</evidence>
<evidence type="ECO:0000313" key="10">
    <source>
        <dbReference type="EMBL" id="JAP94815.1"/>
    </source>
</evidence>
<comment type="subcellular location">
    <subcellularLocation>
        <location evidence="2">Cytoplasm</location>
    </subcellularLocation>
</comment>
<keyword evidence="7 10" id="KW-0328">Glycosyltransferase</keyword>
<dbReference type="GO" id="GO:0003999">
    <property type="term" value="F:adenine phosphoribosyltransferase activity"/>
    <property type="evidence" value="ECO:0007669"/>
    <property type="project" value="UniProtKB-EC"/>
</dbReference>
<comment type="similarity">
    <text evidence="4">Belongs to the purine/pyrimidine phosphoribosyltransferase family.</text>
</comment>
<sequence length="109" mass="12413">VKSLIRDVPDFPQKGITFKDFGKVFGDYQAVDTMLDAMLSKIQRKPTKIVILESRGYLLGTILAYKLGVGFVMVRKQGKLPGDCYKTSFDLEYKKGEVFELQKEKQNGR</sequence>
<accession>A0A146KGP9</accession>
<evidence type="ECO:0000256" key="7">
    <source>
        <dbReference type="ARBA" id="ARBA00022676"/>
    </source>
</evidence>
<dbReference type="GO" id="GO:0016208">
    <property type="term" value="F:AMP binding"/>
    <property type="evidence" value="ECO:0007669"/>
    <property type="project" value="TreeGrafter"/>
</dbReference>